<dbReference type="GeneID" id="63686692"/>
<evidence type="ECO:0000256" key="1">
    <source>
        <dbReference type="SAM" id="MobiDB-lite"/>
    </source>
</evidence>
<evidence type="ECO:0000313" key="3">
    <source>
        <dbReference type="Proteomes" id="UP000030653"/>
    </source>
</evidence>
<reference evidence="2 3" key="1">
    <citation type="journal article" date="2012" name="Science">
        <title>The Paleozoic origin of enzymatic lignin decomposition reconstructed from 31 fungal genomes.</title>
        <authorList>
            <person name="Floudas D."/>
            <person name="Binder M."/>
            <person name="Riley R."/>
            <person name="Barry K."/>
            <person name="Blanchette R.A."/>
            <person name="Henrissat B."/>
            <person name="Martinez A.T."/>
            <person name="Otillar R."/>
            <person name="Spatafora J.W."/>
            <person name="Yadav J.S."/>
            <person name="Aerts A."/>
            <person name="Benoit I."/>
            <person name="Boyd A."/>
            <person name="Carlson A."/>
            <person name="Copeland A."/>
            <person name="Coutinho P.M."/>
            <person name="de Vries R.P."/>
            <person name="Ferreira P."/>
            <person name="Findley K."/>
            <person name="Foster B."/>
            <person name="Gaskell J."/>
            <person name="Glotzer D."/>
            <person name="Gorecki P."/>
            <person name="Heitman J."/>
            <person name="Hesse C."/>
            <person name="Hori C."/>
            <person name="Igarashi K."/>
            <person name="Jurgens J.A."/>
            <person name="Kallen N."/>
            <person name="Kersten P."/>
            <person name="Kohler A."/>
            <person name="Kuees U."/>
            <person name="Kumar T.K.A."/>
            <person name="Kuo A."/>
            <person name="LaButti K."/>
            <person name="Larrondo L.F."/>
            <person name="Lindquist E."/>
            <person name="Ling A."/>
            <person name="Lombard V."/>
            <person name="Lucas S."/>
            <person name="Lundell T."/>
            <person name="Martin R."/>
            <person name="McLaughlin D.J."/>
            <person name="Morgenstern I."/>
            <person name="Morin E."/>
            <person name="Murat C."/>
            <person name="Nagy L.G."/>
            <person name="Nolan M."/>
            <person name="Ohm R.A."/>
            <person name="Patyshakuliyeva A."/>
            <person name="Rokas A."/>
            <person name="Ruiz-Duenas F.J."/>
            <person name="Sabat G."/>
            <person name="Salamov A."/>
            <person name="Samejima M."/>
            <person name="Schmutz J."/>
            <person name="Slot J.C."/>
            <person name="St John F."/>
            <person name="Stenlid J."/>
            <person name="Sun H."/>
            <person name="Sun S."/>
            <person name="Syed K."/>
            <person name="Tsang A."/>
            <person name="Wiebenga A."/>
            <person name="Young D."/>
            <person name="Pisabarro A."/>
            <person name="Eastwood D.C."/>
            <person name="Martin F."/>
            <person name="Cullen D."/>
            <person name="Grigoriev I.V."/>
            <person name="Hibbett D.S."/>
        </authorList>
    </citation>
    <scope>NUCLEOTIDE SEQUENCE [LARGE SCALE GENOMIC DNA]</scope>
    <source>
        <strain evidence="2 3">DJM-731 SS1</strain>
    </source>
</reference>
<dbReference type="HOGENOM" id="CLU_2849643_0_0_1"/>
<protein>
    <submittedName>
        <fullName evidence="2">Uncharacterized protein</fullName>
    </submittedName>
</protein>
<feature type="compositionally biased region" description="Polar residues" evidence="1">
    <location>
        <begin position="18"/>
        <end position="39"/>
    </location>
</feature>
<proteinExistence type="predicted"/>
<name>M5G8X8_DACPD</name>
<dbReference type="RefSeq" id="XP_040633555.1">
    <property type="nucleotide sequence ID" value="XM_040771630.1"/>
</dbReference>
<dbReference type="Proteomes" id="UP000030653">
    <property type="component" value="Unassembled WGS sequence"/>
</dbReference>
<dbReference type="EMBL" id="JH795855">
    <property type="protein sequence ID" value="EJU06661.1"/>
    <property type="molecule type" value="Genomic_DNA"/>
</dbReference>
<organism evidence="2 3">
    <name type="scientific">Dacryopinax primogenitus (strain DJM 731)</name>
    <name type="common">Brown rot fungus</name>
    <dbReference type="NCBI Taxonomy" id="1858805"/>
    <lineage>
        <taxon>Eukaryota</taxon>
        <taxon>Fungi</taxon>
        <taxon>Dikarya</taxon>
        <taxon>Basidiomycota</taxon>
        <taxon>Agaricomycotina</taxon>
        <taxon>Dacrymycetes</taxon>
        <taxon>Dacrymycetales</taxon>
        <taxon>Dacrymycetaceae</taxon>
        <taxon>Dacryopinax</taxon>
    </lineage>
</organism>
<accession>M5G8X8</accession>
<dbReference type="AlphaFoldDB" id="M5G8X8"/>
<evidence type="ECO:0000313" key="2">
    <source>
        <dbReference type="EMBL" id="EJU06661.1"/>
    </source>
</evidence>
<gene>
    <name evidence="2" type="ORF">DACRYDRAFT_19720</name>
</gene>
<keyword evidence="3" id="KW-1185">Reference proteome</keyword>
<feature type="region of interest" description="Disordered" evidence="1">
    <location>
        <begin position="1"/>
        <end position="43"/>
    </location>
</feature>
<sequence>MTPPPGSLSGQRPWDTQAFPSKTKSSNTARAGGTVTSRPASGRADVLIQRVYRSGNSTQLNSIPR</sequence>